<evidence type="ECO:0000256" key="2">
    <source>
        <dbReference type="ARBA" id="ARBA00022692"/>
    </source>
</evidence>
<feature type="transmembrane region" description="Helical" evidence="5">
    <location>
        <begin position="121"/>
        <end position="142"/>
    </location>
</feature>
<evidence type="ECO:0000256" key="3">
    <source>
        <dbReference type="ARBA" id="ARBA00022989"/>
    </source>
</evidence>
<keyword evidence="3 5" id="KW-1133">Transmembrane helix</keyword>
<dbReference type="PANTHER" id="PTHR37422">
    <property type="entry name" value="TEICHURONIC ACID BIOSYNTHESIS PROTEIN TUAE"/>
    <property type="match status" value="1"/>
</dbReference>
<feature type="domain" description="O-antigen ligase-related" evidence="6">
    <location>
        <begin position="198"/>
        <end position="342"/>
    </location>
</feature>
<evidence type="ECO:0000313" key="8">
    <source>
        <dbReference type="Proteomes" id="UP000001933"/>
    </source>
</evidence>
<keyword evidence="8" id="KW-1185">Reference proteome</keyword>
<dbReference type="InParanoid" id="Q2LRM7"/>
<dbReference type="EMBL" id="CP000252">
    <property type="protein sequence ID" value="ABC76737.1"/>
    <property type="molecule type" value="Genomic_DNA"/>
</dbReference>
<evidence type="ECO:0000259" key="6">
    <source>
        <dbReference type="Pfam" id="PF04932"/>
    </source>
</evidence>
<dbReference type="GO" id="GO:0016020">
    <property type="term" value="C:membrane"/>
    <property type="evidence" value="ECO:0007669"/>
    <property type="project" value="UniProtKB-SubCell"/>
</dbReference>
<dbReference type="eggNOG" id="COG3307">
    <property type="taxonomic scope" value="Bacteria"/>
</dbReference>
<comment type="subcellular location">
    <subcellularLocation>
        <location evidence="1">Membrane</location>
        <topology evidence="1">Multi-pass membrane protein</topology>
    </subcellularLocation>
</comment>
<dbReference type="HOGENOM" id="CLU_673910_0_0_7"/>
<dbReference type="OrthoDB" id="5292786at2"/>
<dbReference type="Proteomes" id="UP000001933">
    <property type="component" value="Chromosome"/>
</dbReference>
<protein>
    <submittedName>
        <fullName evidence="7">O-antigen polymerase</fullName>
    </submittedName>
</protein>
<name>Q2LRM7_SYNAS</name>
<proteinExistence type="predicted"/>
<gene>
    <name evidence="7" type="ORF">SYN_00132</name>
</gene>
<dbReference type="RefSeq" id="WP_011416770.1">
    <property type="nucleotide sequence ID" value="NC_007759.1"/>
</dbReference>
<reference evidence="7 8" key="1">
    <citation type="journal article" date="2007" name="Proc. Natl. Acad. Sci. U.S.A.">
        <title>The genome of Syntrophus aciditrophicus: life at the thermodynamic limit of microbial growth.</title>
        <authorList>
            <person name="McInerney M.J."/>
            <person name="Rohlin L."/>
            <person name="Mouttaki H."/>
            <person name="Kim U."/>
            <person name="Krupp R.S."/>
            <person name="Rios-Hernandez L."/>
            <person name="Sieber J."/>
            <person name="Struchtemeyer C.G."/>
            <person name="Bhattacharyya A."/>
            <person name="Campbell J.W."/>
            <person name="Gunsalus R.P."/>
        </authorList>
    </citation>
    <scope>NUCLEOTIDE SEQUENCE [LARGE SCALE GENOMIC DNA]</scope>
    <source>
        <strain evidence="7 8">SB</strain>
    </source>
</reference>
<dbReference type="InterPro" id="IPR007016">
    <property type="entry name" value="O-antigen_ligase-rel_domated"/>
</dbReference>
<dbReference type="PANTHER" id="PTHR37422:SF13">
    <property type="entry name" value="LIPOPOLYSACCHARIDE BIOSYNTHESIS PROTEIN PA4999-RELATED"/>
    <property type="match status" value="1"/>
</dbReference>
<evidence type="ECO:0000256" key="1">
    <source>
        <dbReference type="ARBA" id="ARBA00004141"/>
    </source>
</evidence>
<keyword evidence="4 5" id="KW-0472">Membrane</keyword>
<feature type="transmembrane region" description="Helical" evidence="5">
    <location>
        <begin position="358"/>
        <end position="378"/>
    </location>
</feature>
<feature type="transmembrane region" description="Helical" evidence="5">
    <location>
        <begin position="213"/>
        <end position="229"/>
    </location>
</feature>
<dbReference type="Pfam" id="PF04932">
    <property type="entry name" value="Wzy_C"/>
    <property type="match status" value="1"/>
</dbReference>
<keyword evidence="2 5" id="KW-0812">Transmembrane</keyword>
<dbReference type="InterPro" id="IPR051533">
    <property type="entry name" value="WaaL-like"/>
</dbReference>
<dbReference type="AlphaFoldDB" id="Q2LRM7"/>
<feature type="transmembrane region" description="Helical" evidence="5">
    <location>
        <begin position="191"/>
        <end position="207"/>
    </location>
</feature>
<organism evidence="7 8">
    <name type="scientific">Syntrophus aciditrophicus (strain SB)</name>
    <dbReference type="NCBI Taxonomy" id="56780"/>
    <lineage>
        <taxon>Bacteria</taxon>
        <taxon>Pseudomonadati</taxon>
        <taxon>Thermodesulfobacteriota</taxon>
        <taxon>Syntrophia</taxon>
        <taxon>Syntrophales</taxon>
        <taxon>Syntrophaceae</taxon>
        <taxon>Syntrophus</taxon>
    </lineage>
</organism>
<sequence length="418" mass="46795">MVLQSDRRWAISLDRFCMIMGSLLPAGIVAGNAGFESIIILVDMAWILRWVLLKENPLQKQIIIHPLILPWIFWFGTMIVSLLINGQEIGGWGHDIAFIRYLLFVVALIDISQRLPVQKYLIVGMGVGVVWAVINLLSAHIIGYDLFGRPLIRYAGKLKESARIAGLFAYVAPFFLGWAVSDKNMTTRRRIFIAVAGAFALVLVLQTNIRTTFLASAAGIAIYLIYFLYKKSRWTIVIPALFFAGIALIAKFWIPYFNDLSSIYDRIYIWKVALAMWQEHPLFGVGVGSFQDAYKSVAASGIVAPFVAPDGNIFSAPEAAHAHNFLLMLLACGGIAGFSMFVWLFVNAVRRMYRKPDGWRIGLISWPVVALLIGLTGWSVYSDWYQAVFAYFIVLAGCCDELRGPDPRHSEPGKRRCG</sequence>
<accession>Q2LRM7</accession>
<evidence type="ECO:0000256" key="5">
    <source>
        <dbReference type="SAM" id="Phobius"/>
    </source>
</evidence>
<feature type="transmembrane region" description="Helical" evidence="5">
    <location>
        <begin position="236"/>
        <end position="254"/>
    </location>
</feature>
<feature type="transmembrane region" description="Helical" evidence="5">
    <location>
        <begin position="162"/>
        <end position="179"/>
    </location>
</feature>
<feature type="transmembrane region" description="Helical" evidence="5">
    <location>
        <begin position="64"/>
        <end position="84"/>
    </location>
</feature>
<dbReference type="STRING" id="56780.SYN_00132"/>
<evidence type="ECO:0000313" key="7">
    <source>
        <dbReference type="EMBL" id="ABC76737.1"/>
    </source>
</evidence>
<evidence type="ECO:0000256" key="4">
    <source>
        <dbReference type="ARBA" id="ARBA00023136"/>
    </source>
</evidence>
<dbReference type="KEGG" id="sat:SYN_00132"/>
<feature type="transmembrane region" description="Helical" evidence="5">
    <location>
        <begin position="325"/>
        <end position="346"/>
    </location>
</feature>